<comment type="caution">
    <text evidence="1">The sequence shown here is derived from an EMBL/GenBank/DDBJ whole genome shotgun (WGS) entry which is preliminary data.</text>
</comment>
<accession>A0A0F9VS58</accession>
<name>A0A0F9VS58_9ZZZZ</name>
<evidence type="ECO:0000313" key="1">
    <source>
        <dbReference type="EMBL" id="KKO06895.1"/>
    </source>
</evidence>
<protein>
    <submittedName>
        <fullName evidence="1">Uncharacterized protein</fullName>
    </submittedName>
</protein>
<gene>
    <name evidence="1" type="ORF">LCGC14_0060790</name>
</gene>
<sequence length="294" mass="31083">MKKVGPHIVSLLLALSALMATMPSALAQQSAGEQSDQSMFFSAARSISNSVGQWLGFGIQSAAATDAVQVSVNSQDIVVPDSLLEAFPALSSADDVLHSLDFSGKRNFLATDTAAPQELDLNASYIWESPRFGQFILSTNTTYIYNPGHGDVARESTGSLAASDKGAAGFGLSATGISPGLTPELQSSLTFTWQMGNHTATAVTSYVDGLETFGKLGNDALNIEQLNELMGEIATLDLSYGYNVKAGRQGNASISVGLRSQIDSRQLTPAINPAASRLLNTPERMAYGTIKYQF</sequence>
<reference evidence="1" key="1">
    <citation type="journal article" date="2015" name="Nature">
        <title>Complex archaea that bridge the gap between prokaryotes and eukaryotes.</title>
        <authorList>
            <person name="Spang A."/>
            <person name="Saw J.H."/>
            <person name="Jorgensen S.L."/>
            <person name="Zaremba-Niedzwiedzka K."/>
            <person name="Martijn J."/>
            <person name="Lind A.E."/>
            <person name="van Eijk R."/>
            <person name="Schleper C."/>
            <person name="Guy L."/>
            <person name="Ettema T.J."/>
        </authorList>
    </citation>
    <scope>NUCLEOTIDE SEQUENCE</scope>
</reference>
<dbReference type="EMBL" id="LAZR01000014">
    <property type="protein sequence ID" value="KKO06895.1"/>
    <property type="molecule type" value="Genomic_DNA"/>
</dbReference>
<proteinExistence type="predicted"/>
<organism evidence="1">
    <name type="scientific">marine sediment metagenome</name>
    <dbReference type="NCBI Taxonomy" id="412755"/>
    <lineage>
        <taxon>unclassified sequences</taxon>
        <taxon>metagenomes</taxon>
        <taxon>ecological metagenomes</taxon>
    </lineage>
</organism>
<dbReference type="AlphaFoldDB" id="A0A0F9VS58"/>
<dbReference type="SUPFAM" id="SSF56935">
    <property type="entry name" value="Porins"/>
    <property type="match status" value="1"/>
</dbReference>